<sequence>MKRSYSHTYLSSKVTPQMSLPQTNIVLEGNLVKKIQDRNTGLWDGLSLREQPLEQKRKSDMRWKDFEYSKRTIDPSFSEDTFRKISNNFSYTPVSSITDMINRGFSNDNLGKMNKKVVVGGKNIHPNAMSFENVNASQGLCNAYRELHPGHVVGIEKRQRKPTVYSEERLISQISTLPGHHREVPEEVRQIKIKPDYNSSIYELPGFLKTPEKEPEQPNHMIKFTRNTATSIEQQKLVGPQREKTGPKTEIIPSYAHESADYSTIGKETDLNPYTRGKMKNDRAEDKLLRGTVDERDLILSKKGRPASSRNMFASTFTFA</sequence>
<comment type="caution">
    <text evidence="1">The sequence shown here is derived from an EMBL/GenBank/DDBJ whole genome shotgun (WGS) entry which is preliminary data.</text>
</comment>
<reference evidence="1 2" key="1">
    <citation type="submission" date="2016-11" db="EMBL/GenBank/DDBJ databases">
        <title>The macronuclear genome of Stentor coeruleus: a giant cell with tiny introns.</title>
        <authorList>
            <person name="Slabodnick M."/>
            <person name="Ruby J.G."/>
            <person name="Reiff S.B."/>
            <person name="Swart E.C."/>
            <person name="Gosai S."/>
            <person name="Prabakaran S."/>
            <person name="Witkowska E."/>
            <person name="Larue G.E."/>
            <person name="Fisher S."/>
            <person name="Freeman R.M."/>
            <person name="Gunawardena J."/>
            <person name="Chu W."/>
            <person name="Stover N.A."/>
            <person name="Gregory B.D."/>
            <person name="Nowacki M."/>
            <person name="Derisi J."/>
            <person name="Roy S.W."/>
            <person name="Marshall W.F."/>
            <person name="Sood P."/>
        </authorList>
    </citation>
    <scope>NUCLEOTIDE SEQUENCE [LARGE SCALE GENOMIC DNA]</scope>
    <source>
        <strain evidence="1">WM001</strain>
    </source>
</reference>
<proteinExistence type="predicted"/>
<name>A0A1R2CN98_9CILI</name>
<dbReference type="OrthoDB" id="320883at2759"/>
<dbReference type="EMBL" id="MPUH01000102">
    <property type="protein sequence ID" value="OMJ90489.1"/>
    <property type="molecule type" value="Genomic_DNA"/>
</dbReference>
<dbReference type="AlphaFoldDB" id="A0A1R2CN98"/>
<organism evidence="1 2">
    <name type="scientific">Stentor coeruleus</name>
    <dbReference type="NCBI Taxonomy" id="5963"/>
    <lineage>
        <taxon>Eukaryota</taxon>
        <taxon>Sar</taxon>
        <taxon>Alveolata</taxon>
        <taxon>Ciliophora</taxon>
        <taxon>Postciliodesmatophora</taxon>
        <taxon>Heterotrichea</taxon>
        <taxon>Heterotrichida</taxon>
        <taxon>Stentoridae</taxon>
        <taxon>Stentor</taxon>
    </lineage>
</organism>
<keyword evidence="2" id="KW-1185">Reference proteome</keyword>
<protein>
    <submittedName>
        <fullName evidence="1">Uncharacterized protein</fullName>
    </submittedName>
</protein>
<evidence type="ECO:0000313" key="1">
    <source>
        <dbReference type="EMBL" id="OMJ90489.1"/>
    </source>
</evidence>
<evidence type="ECO:0000313" key="2">
    <source>
        <dbReference type="Proteomes" id="UP000187209"/>
    </source>
</evidence>
<dbReference type="Proteomes" id="UP000187209">
    <property type="component" value="Unassembled WGS sequence"/>
</dbReference>
<accession>A0A1R2CN98</accession>
<gene>
    <name evidence="1" type="ORF">SteCoe_7194</name>
</gene>